<feature type="compositionally biased region" description="Polar residues" evidence="4">
    <location>
        <begin position="790"/>
        <end position="808"/>
    </location>
</feature>
<dbReference type="Pfam" id="PF18428">
    <property type="entry name" value="BRCT_3"/>
    <property type="match status" value="1"/>
</dbReference>
<dbReference type="InterPro" id="IPR014722">
    <property type="entry name" value="Rib_uL2_dom2"/>
</dbReference>
<dbReference type="KEGG" id="pmrn:116947185"/>
<comment type="subcellular location">
    <subcellularLocation>
        <location evidence="1">Nucleus</location>
    </subcellularLocation>
</comment>
<feature type="region of interest" description="Disordered" evidence="4">
    <location>
        <begin position="965"/>
        <end position="1010"/>
    </location>
</feature>
<evidence type="ECO:0000313" key="6">
    <source>
        <dbReference type="Proteomes" id="UP001318040"/>
    </source>
</evidence>
<evidence type="ECO:0000256" key="1">
    <source>
        <dbReference type="ARBA" id="ARBA00004123"/>
    </source>
</evidence>
<feature type="region of interest" description="Disordered" evidence="4">
    <location>
        <begin position="1237"/>
        <end position="1373"/>
    </location>
</feature>
<feature type="region of interest" description="Disordered" evidence="4">
    <location>
        <begin position="1710"/>
        <end position="1735"/>
    </location>
</feature>
<feature type="domain" description="BRCT" evidence="5">
    <location>
        <begin position="2256"/>
        <end position="2355"/>
    </location>
</feature>
<feature type="compositionally biased region" description="Polar residues" evidence="4">
    <location>
        <begin position="1161"/>
        <end position="1171"/>
    </location>
</feature>
<dbReference type="PROSITE" id="PS50172">
    <property type="entry name" value="BRCT"/>
    <property type="match status" value="2"/>
</dbReference>
<feature type="domain" description="BRCT" evidence="5">
    <location>
        <begin position="2118"/>
        <end position="2240"/>
    </location>
</feature>
<organism evidence="6 7">
    <name type="scientific">Petromyzon marinus</name>
    <name type="common">Sea lamprey</name>
    <dbReference type="NCBI Taxonomy" id="7757"/>
    <lineage>
        <taxon>Eukaryota</taxon>
        <taxon>Metazoa</taxon>
        <taxon>Chordata</taxon>
        <taxon>Craniata</taxon>
        <taxon>Vertebrata</taxon>
        <taxon>Cyclostomata</taxon>
        <taxon>Hyperoartia</taxon>
        <taxon>Petromyzontiformes</taxon>
        <taxon>Petromyzontidae</taxon>
        <taxon>Petromyzon</taxon>
    </lineage>
</organism>
<keyword evidence="6" id="KW-1185">Reference proteome</keyword>
<dbReference type="CTD" id="7158"/>
<feature type="region of interest" description="Disordered" evidence="4">
    <location>
        <begin position="617"/>
        <end position="676"/>
    </location>
</feature>
<keyword evidence="3" id="KW-0539">Nucleus</keyword>
<feature type="compositionally biased region" description="Low complexity" evidence="4">
    <location>
        <begin position="260"/>
        <end position="271"/>
    </location>
</feature>
<dbReference type="InterPro" id="IPR036420">
    <property type="entry name" value="BRCT_dom_sf"/>
</dbReference>
<dbReference type="SUPFAM" id="SSF63748">
    <property type="entry name" value="Tudor/PWWP/MBT"/>
    <property type="match status" value="2"/>
</dbReference>
<evidence type="ECO:0000313" key="7">
    <source>
        <dbReference type="RefSeq" id="XP_032818589.1"/>
    </source>
</evidence>
<feature type="compositionally biased region" description="Basic and acidic residues" evidence="4">
    <location>
        <begin position="1642"/>
        <end position="1661"/>
    </location>
</feature>
<dbReference type="InterPro" id="IPR047250">
    <property type="entry name" value="BRCT_p53bp1-like_rpt2"/>
</dbReference>
<feature type="compositionally biased region" description="Acidic residues" evidence="4">
    <location>
        <begin position="1348"/>
        <end position="1357"/>
    </location>
</feature>
<feature type="compositionally biased region" description="Polar residues" evidence="4">
    <location>
        <begin position="1130"/>
        <end position="1154"/>
    </location>
</feature>
<feature type="compositionally biased region" description="Polar residues" evidence="4">
    <location>
        <begin position="1263"/>
        <end position="1278"/>
    </location>
</feature>
<feature type="region of interest" description="Disordered" evidence="4">
    <location>
        <begin position="737"/>
        <end position="765"/>
    </location>
</feature>
<feature type="compositionally biased region" description="Acidic residues" evidence="4">
    <location>
        <begin position="699"/>
        <end position="714"/>
    </location>
</feature>
<feature type="region of interest" description="Disordered" evidence="4">
    <location>
        <begin position="1534"/>
        <end position="1662"/>
    </location>
</feature>
<dbReference type="InterPro" id="IPR047249">
    <property type="entry name" value="BRCT_p53bp1-like_rpt1"/>
</dbReference>
<dbReference type="GO" id="GO:0000077">
    <property type="term" value="P:DNA damage checkpoint signaling"/>
    <property type="evidence" value="ECO:0007669"/>
    <property type="project" value="TreeGrafter"/>
</dbReference>
<accession>A0AAJ7TIP5</accession>
<feature type="region of interest" description="Disordered" evidence="4">
    <location>
        <begin position="62"/>
        <end position="89"/>
    </location>
</feature>
<dbReference type="FunFam" id="2.30.30.30:FF:000019">
    <property type="entry name" value="Tumor suppressor p53-binding protein 1"/>
    <property type="match status" value="1"/>
</dbReference>
<dbReference type="FunFam" id="2.30.30.140:FF:000021">
    <property type="entry name" value="Tumor suppressor p53-binding protein 1"/>
    <property type="match status" value="1"/>
</dbReference>
<dbReference type="CDD" id="cd20383">
    <property type="entry name" value="Tudor_53BP1"/>
    <property type="match status" value="1"/>
</dbReference>
<feature type="compositionally biased region" description="Polar residues" evidence="4">
    <location>
        <begin position="2038"/>
        <end position="2049"/>
    </location>
</feature>
<feature type="compositionally biased region" description="Basic and acidic residues" evidence="4">
    <location>
        <begin position="1181"/>
        <end position="1207"/>
    </location>
</feature>
<dbReference type="Proteomes" id="UP001318040">
    <property type="component" value="Chromosome 1"/>
</dbReference>
<dbReference type="CDD" id="cd17745">
    <property type="entry name" value="BRCT_p53bp1_rpt1"/>
    <property type="match status" value="1"/>
</dbReference>
<evidence type="ECO:0000256" key="4">
    <source>
        <dbReference type="SAM" id="MobiDB-lite"/>
    </source>
</evidence>
<feature type="region of interest" description="Disordered" evidence="4">
    <location>
        <begin position="260"/>
        <end position="279"/>
    </location>
</feature>
<feature type="region of interest" description="Disordered" evidence="4">
    <location>
        <begin position="1099"/>
        <end position="1224"/>
    </location>
</feature>
<feature type="compositionally biased region" description="Basic residues" evidence="4">
    <location>
        <begin position="1710"/>
        <end position="1734"/>
    </location>
</feature>
<feature type="compositionally biased region" description="Polar residues" evidence="4">
    <location>
        <begin position="460"/>
        <end position="478"/>
    </location>
</feature>
<feature type="compositionally biased region" description="Polar residues" evidence="4">
    <location>
        <begin position="1029"/>
        <end position="1040"/>
    </location>
</feature>
<evidence type="ECO:0000256" key="2">
    <source>
        <dbReference type="ARBA" id="ARBA00022763"/>
    </source>
</evidence>
<feature type="compositionally biased region" description="Polar residues" evidence="4">
    <location>
        <begin position="1542"/>
        <end position="1557"/>
    </location>
</feature>
<dbReference type="GO" id="GO:0045944">
    <property type="term" value="P:positive regulation of transcription by RNA polymerase II"/>
    <property type="evidence" value="ECO:0007669"/>
    <property type="project" value="TreeGrafter"/>
</dbReference>
<gene>
    <name evidence="7" type="primary">TP53BP1</name>
</gene>
<feature type="compositionally biased region" description="Basic and acidic residues" evidence="4">
    <location>
        <begin position="479"/>
        <end position="502"/>
    </location>
</feature>
<feature type="compositionally biased region" description="Low complexity" evidence="4">
    <location>
        <begin position="2087"/>
        <end position="2100"/>
    </location>
</feature>
<dbReference type="RefSeq" id="XP_032818589.1">
    <property type="nucleotide sequence ID" value="XM_032962698.1"/>
</dbReference>
<dbReference type="InterPro" id="IPR047252">
    <property type="entry name" value="TP53BP1-like"/>
</dbReference>
<keyword evidence="2" id="KW-0227">DNA damage</keyword>
<name>A0AAJ7TIP5_PETMA</name>
<reference evidence="7" key="1">
    <citation type="submission" date="2025-08" db="UniProtKB">
        <authorList>
            <consortium name="RefSeq"/>
        </authorList>
    </citation>
    <scope>IDENTIFICATION</scope>
    <source>
        <tissue evidence="7">Sperm</tissue>
    </source>
</reference>
<evidence type="ECO:0000259" key="5">
    <source>
        <dbReference type="PROSITE" id="PS50172"/>
    </source>
</evidence>
<feature type="region of interest" description="Disordered" evidence="4">
    <location>
        <begin position="1026"/>
        <end position="1051"/>
    </location>
</feature>
<dbReference type="InterPro" id="IPR015125">
    <property type="entry name" value="53-BP1_Tudor"/>
</dbReference>
<dbReference type="PANTHER" id="PTHR15321:SF3">
    <property type="entry name" value="TP53-BINDING PROTEIN 1"/>
    <property type="match status" value="1"/>
</dbReference>
<feature type="compositionally biased region" description="Polar residues" evidence="4">
    <location>
        <begin position="965"/>
        <end position="987"/>
    </location>
</feature>
<dbReference type="PANTHER" id="PTHR15321">
    <property type="entry name" value="TUMOR SUPPRESSOR P53-BINDING PROTEIN 1"/>
    <property type="match status" value="1"/>
</dbReference>
<sequence length="2363" mass="255939">MDQSGNPADDEFSEKDAPCLIVEDSQEMLTSGEAASSYQTLITHKLTALREQPVSPELALLSTPGRSAQQKISTDVLDGAQRPDPAPSESCSLELNTMPHIPHLKDKQTSVVKDAFEQPATEVVKPSSVEEASYASSTKKSSLRPTQVYRMAERTVHMLLHGGLRLEPSEHAPSTGNVSGVVELTMAGDDAERVDESCTQEDMFECSQILESEAKPLSPCYTPVDSLKVLHLSGHQPLASESLSTECSEDMVAPSPNAYSSTPIIIPSSPTAHDSQDSSLDMEEPMDVLVATPPHCKSDEPMEMQSPTCTTPLPAEIPKCIPNVQATAAQADNEIQPSVPLSPKPASQPVQGVLKNPEEAQIQREVQTQHVTQAQQTSHAHLATHEADTQHYAQQLQTQKNTQEAQTHNMPQSQQVTQDAQMLKVSQDVQLSQELQEAPQDEQAQPLHTESPEEGLTHLKSQTKQASQQPQTHPITQEAQEHHKSQEVQTHQEKTQEQENTKIHQSHNVTQAAHIQEKPSSPVAICIPPSEPEFSHDIFIPTPADGINPSASNVPKPVDTPLETEPITTVRSVSDVNLDTSKGGDASFHLQLFSEEHTELDHLASLQQFISKQESQNLQTSQIPSDKLDTDTKLVSQSDVVEDKNNQPEATTDPLNKSEMPLKHGQGDPSKLASDTKEIQIESGPSVNLHLCSTAKEDTSEDQDSEPNEETQIDEEMEVALDFTGDNSSLLEKNTDSQLQVMESKVSEPQMSCPPNKSKDALGKHDIDKETKIIAIVPALEPSHSDCVSLETSNVKNDQPEQNKNSQSELKKGSEAVEAMQVEKVMDTNTSLSSQPKFKCLEVSDEATVKNQDPRSPLEVEVDGSSGDCEDDTGADVALHLSLSESQAESQITDSSVIVDNSVSNLSGKSIQNGNSTAPVDPQTRSLILNESGTSEKCSLMIIDNETQNTEALVLEKHAAESQHFQSETITAQPKGSAQDVCSQSKAVNKDAEEMQISQNKPRLEESEGGFQGRAVEAEVRNVLEHETSQQQAAGATKLSSSEDDGDNSVVEETNKANLSCSSSNEVQFHFTLPKEGEVIRLQANITPPLIRQMRLAPRHSTPIGGSEPPRAPSAASDVVAGDDSKRNLSQEGAQPSPSSQRSQGARGDLTSQGGVPESPLTPQIQGNQEDVSFPEMQRIQQEEKQSVREEEKTREQIKGKAHEKTCLEPAQIITSTPIDNEEQPHFSLKKPEIQMEEFVEDESRPPTVQSAARKGGEDGTVIETTNNATSSSLNKIQGSEEASEQEILKICEGTEKPQVETSDSHAQDPVTLIAPSVLRPTEGQSPLPRSCQNEPIRQKEQTTEPNPLDEQEEMEVDSSAARNEAVDPGLGKVEWEKNAADNVHVGEKAASGVGLEEEAGMTEHAALFAQTSSCTSGLSETAGQTKETQTESRVGFNVGVERGLGLTKLRNIAVQTREDGESTSHGTEGEADTVSLHSQEEDSLPLPAPAPGRLVHRHVRTIREVKITRVITDVYYVNGKEVERRVTEEAEAPIVERQEYEQSTTSPSRTVSSLTSGDLADVSSLSTKVSNGTGSLQRTGSSTSGGGHSSVSLNRSGSGGTLADPPSASLQRSGSDGSGGHSSGGLHKPCAAAAAAVGGHKSTDKGHHTSKKDMEMEKDVSTNIRGSGRAVFEDNRGKQSSKSTLLKVQAGRGCEEVWGEGARVGYSRHTHSMPRTTRGKGRGRGHRAPRKRYAWQGQRSVAPIMFLEPDTEWEEIAGDGDAGDEDDADPIEPEPTAEWTLVADRGPQAKNLKRATECSTIPAAARGSSDGDMQSDGGVIPGPEWLTADSGGPCTSRAALAAAGPFRRSSLQRSASPLMHLQAEQDVPVVTVAGEGSNSGSSSLVGLRVVAKWSSNEYFYSGRVVGEREAGRCRVRFDDGYECDVAGRDVLLCDPIPLHTQVTALSHDEYFSAGYIKGHRREEDELYYCVEKDGQRKWYRRVAVILSSEQGDQLRAQYSLDPLCPPTPHKRMADVSLDNLVEGKRQRRLGTAAEGRSPTTQAARQPQSPRVVPSTGKRRLQLTDQGSSDVGSPAKRGRKTTSAKHSSSGGSSPCKSIGGHSPTHSLTEERPVPQACPSSELFCGYSFVLTVSTPADRVYCRPPRFSTDESSGTEEEQAAVPYDYAAIEAQIRAAGGTVLQNLNPTLCTELSLCFLVCDFPCRSREYLLALAAGIPCVSHMWVRDTCLLNTQHDYRKYMLPSGYSLTAGSIIEWHGQKNLFEDTRVLLVSEDHESFLDLWSEILMAAKAATVTCHKPTPNYDVAVAKYDLLVSDASCPPGMLHCAAALEMPVVSSEWLVQCLVTGHRVPFTSHPAFRHDHRPV</sequence>
<dbReference type="SUPFAM" id="SSF52113">
    <property type="entry name" value="BRCT domain"/>
    <property type="match status" value="2"/>
</dbReference>
<feature type="compositionally biased region" description="Low complexity" evidence="4">
    <location>
        <begin position="366"/>
        <end position="381"/>
    </location>
</feature>
<feature type="compositionally biased region" description="Polar residues" evidence="4">
    <location>
        <begin position="64"/>
        <end position="73"/>
    </location>
</feature>
<feature type="region of interest" description="Disordered" evidence="4">
    <location>
        <begin position="2028"/>
        <end position="2113"/>
    </location>
</feature>
<feature type="region of interest" description="Disordered" evidence="4">
    <location>
        <begin position="365"/>
        <end position="424"/>
    </location>
</feature>
<feature type="region of interest" description="Disordered" evidence="4">
    <location>
        <begin position="1456"/>
        <end position="1492"/>
    </location>
</feature>
<dbReference type="Gene3D" id="2.30.30.140">
    <property type="match status" value="1"/>
</dbReference>
<feature type="compositionally biased region" description="Polar residues" evidence="4">
    <location>
        <begin position="391"/>
        <end position="420"/>
    </location>
</feature>
<dbReference type="GO" id="GO:0042393">
    <property type="term" value="F:histone binding"/>
    <property type="evidence" value="ECO:0007669"/>
    <property type="project" value="TreeGrafter"/>
</dbReference>
<dbReference type="GO" id="GO:0005634">
    <property type="term" value="C:nucleus"/>
    <property type="evidence" value="ECO:0007669"/>
    <property type="project" value="UniProtKB-SubCell"/>
</dbReference>
<feature type="region of interest" description="Disordered" evidence="4">
    <location>
        <begin position="848"/>
        <end position="869"/>
    </location>
</feature>
<feature type="compositionally biased region" description="Polar residues" evidence="4">
    <location>
        <begin position="737"/>
        <end position="755"/>
    </location>
</feature>
<dbReference type="FunFam" id="3.40.50.10190:FF:000005">
    <property type="entry name" value="Tumor suppressor p53-binding protein 1"/>
    <property type="match status" value="1"/>
</dbReference>
<dbReference type="InterPro" id="IPR001357">
    <property type="entry name" value="BRCT_dom"/>
</dbReference>
<proteinExistence type="predicted"/>
<feature type="region of interest" description="Disordered" evidence="4">
    <location>
        <begin position="460"/>
        <end position="521"/>
    </location>
</feature>
<feature type="compositionally biased region" description="Basic and acidic residues" evidence="4">
    <location>
        <begin position="1287"/>
        <end position="1307"/>
    </location>
</feature>
<evidence type="ECO:0000256" key="3">
    <source>
        <dbReference type="ARBA" id="ARBA00023242"/>
    </source>
</evidence>
<dbReference type="Pfam" id="PF09038">
    <property type="entry name" value="53-BP1_Tudor"/>
    <property type="match status" value="1"/>
</dbReference>
<protein>
    <submittedName>
        <fullName evidence="7">TP53-binding protein 1 isoform X1</fullName>
    </submittedName>
</protein>
<dbReference type="Gene3D" id="2.30.30.30">
    <property type="match status" value="1"/>
</dbReference>
<feature type="region of interest" description="Disordered" evidence="4">
    <location>
        <begin position="785"/>
        <end position="814"/>
    </location>
</feature>
<dbReference type="Gene3D" id="3.40.50.10190">
    <property type="entry name" value="BRCT domain"/>
    <property type="match status" value="2"/>
</dbReference>
<feature type="region of interest" description="Disordered" evidence="4">
    <location>
        <begin position="695"/>
        <end position="714"/>
    </location>
</feature>
<feature type="compositionally biased region" description="Low complexity" evidence="4">
    <location>
        <begin position="1573"/>
        <end position="1583"/>
    </location>
</feature>
<dbReference type="CDD" id="cd17724">
    <property type="entry name" value="BRCT_p53bp1_rpt2"/>
    <property type="match status" value="1"/>
</dbReference>